<dbReference type="AlphaFoldDB" id="A0A0J8DWN8"/>
<keyword evidence="4" id="KW-1185">Reference proteome</keyword>
<dbReference type="PANTHER" id="PTHR14859:SF0">
    <property type="entry name" value="ENDONUCLEASE_EXONUCLEASE_PHOSPHATASE FAMILY PROTEIN, EXPRESSED"/>
    <property type="match status" value="1"/>
</dbReference>
<dbReference type="PANTHER" id="PTHR14859">
    <property type="entry name" value="CALCOFLUOR WHITE HYPERSENSITIVE PROTEIN PRECURSOR"/>
    <property type="match status" value="1"/>
</dbReference>
<sequence length="502" mass="57717">MLKLLNKNLRLLYNRLRWNYHRHSKPKIVVKKFRKRASKTHQFDPETNQYHHDHPSQQKPQNPKNAAVYPNTQLGAQLPIRIATFNAALFSMAPAVVPNSNNFPTNDYNPNNISRFSRRVEENVKVRVINNDRPKGILKQSPLHPASVNLKSNTNNEDSLIRQQQKFAKSKLRVSINLPDNEISLGRSRRIGFVDESKTPSRCLSERNIWMNDNHDEGERLLRSKRAVVDVLRELDADILALQDVKAEEEKQMKPLSDLAAALGMNYVFAESWAPEYGNAVLSKWPIKNSKVQKIFDHTDFRNVLKTTIDVPQVGEMNFYCTHLDHLDEKWRMNQINAIIESNNEPHILAGGLNSLDECDYSQERWTDIVKYYEDIGKPTPKVEVMNYLKDKQYTDAKDFAGECESVVMIAKGQSVQGTCKYGTRLDYILASPELEYQFVPGSYAVLSSKGTSDHHIVKVDLLKREEKIQEITLKKKQQPKKRVVRITSNSSSKGIWSTEMS</sequence>
<dbReference type="InterPro" id="IPR051916">
    <property type="entry name" value="GPI-anchor_lipid_remodeler"/>
</dbReference>
<protein>
    <recommendedName>
        <fullName evidence="2">Endonuclease/exonuclease/phosphatase domain-containing protein</fullName>
    </recommendedName>
</protein>
<organism evidence="3 4">
    <name type="scientific">Beta vulgaris subsp. vulgaris</name>
    <name type="common">Beet</name>
    <dbReference type="NCBI Taxonomy" id="3555"/>
    <lineage>
        <taxon>Eukaryota</taxon>
        <taxon>Viridiplantae</taxon>
        <taxon>Streptophyta</taxon>
        <taxon>Embryophyta</taxon>
        <taxon>Tracheophyta</taxon>
        <taxon>Spermatophyta</taxon>
        <taxon>Magnoliopsida</taxon>
        <taxon>eudicotyledons</taxon>
        <taxon>Gunneridae</taxon>
        <taxon>Pentapetalae</taxon>
        <taxon>Caryophyllales</taxon>
        <taxon>Chenopodiaceae</taxon>
        <taxon>Betoideae</taxon>
        <taxon>Beta</taxon>
    </lineage>
</organism>
<dbReference type="Pfam" id="PF03372">
    <property type="entry name" value="Exo_endo_phos"/>
    <property type="match status" value="1"/>
</dbReference>
<evidence type="ECO:0000256" key="1">
    <source>
        <dbReference type="SAM" id="MobiDB-lite"/>
    </source>
</evidence>
<gene>
    <name evidence="3" type="ORF">BVRB_009740</name>
</gene>
<evidence type="ECO:0000259" key="2">
    <source>
        <dbReference type="Pfam" id="PF03372"/>
    </source>
</evidence>
<dbReference type="GO" id="GO:0005783">
    <property type="term" value="C:endoplasmic reticulum"/>
    <property type="evidence" value="ECO:0007669"/>
    <property type="project" value="TreeGrafter"/>
</dbReference>
<dbReference type="EMBL" id="KQ090491">
    <property type="protein sequence ID" value="KMS95275.1"/>
    <property type="molecule type" value="Genomic_DNA"/>
</dbReference>
<dbReference type="Proteomes" id="UP000035740">
    <property type="component" value="Unassembled WGS sequence"/>
</dbReference>
<feature type="compositionally biased region" description="Basic and acidic residues" evidence="1">
    <location>
        <begin position="41"/>
        <end position="56"/>
    </location>
</feature>
<feature type="domain" description="Endonuclease/exonuclease/phosphatase" evidence="2">
    <location>
        <begin position="208"/>
        <end position="455"/>
    </location>
</feature>
<dbReference type="Gene3D" id="3.60.10.10">
    <property type="entry name" value="Endonuclease/exonuclease/phosphatase"/>
    <property type="match status" value="1"/>
</dbReference>
<dbReference type="InterPro" id="IPR005135">
    <property type="entry name" value="Endo/exonuclease/phosphatase"/>
</dbReference>
<dbReference type="OMA" id="FDYDNEG"/>
<dbReference type="FunFam" id="3.60.10.10:FF:000045">
    <property type="entry name" value="Endonuclease/exonuclease/phosphatase family protein"/>
    <property type="match status" value="1"/>
</dbReference>
<dbReference type="Gramene" id="KMS95275">
    <property type="protein sequence ID" value="KMS95275"/>
    <property type="gene ID" value="BVRB_009740"/>
</dbReference>
<feature type="region of interest" description="Disordered" evidence="1">
    <location>
        <begin position="35"/>
        <end position="65"/>
    </location>
</feature>
<evidence type="ECO:0000313" key="4">
    <source>
        <dbReference type="Proteomes" id="UP000035740"/>
    </source>
</evidence>
<dbReference type="SUPFAM" id="SSF56219">
    <property type="entry name" value="DNase I-like"/>
    <property type="match status" value="1"/>
</dbReference>
<proteinExistence type="predicted"/>
<dbReference type="GO" id="GO:0016020">
    <property type="term" value="C:membrane"/>
    <property type="evidence" value="ECO:0007669"/>
    <property type="project" value="GOC"/>
</dbReference>
<dbReference type="GO" id="GO:0003824">
    <property type="term" value="F:catalytic activity"/>
    <property type="evidence" value="ECO:0007669"/>
    <property type="project" value="InterPro"/>
</dbReference>
<name>A0A0J8DWN8_BETVV</name>
<dbReference type="KEGG" id="bvg:104884592"/>
<accession>A0A0J8DWN8</accession>
<dbReference type="InterPro" id="IPR036691">
    <property type="entry name" value="Endo/exonu/phosph_ase_sf"/>
</dbReference>
<dbReference type="eggNOG" id="ENOG502QUBR">
    <property type="taxonomic scope" value="Eukaryota"/>
</dbReference>
<evidence type="ECO:0000313" key="3">
    <source>
        <dbReference type="EMBL" id="KMS95275.1"/>
    </source>
</evidence>
<dbReference type="GO" id="GO:0006506">
    <property type="term" value="P:GPI anchor biosynthetic process"/>
    <property type="evidence" value="ECO:0007669"/>
    <property type="project" value="TreeGrafter"/>
</dbReference>
<reference evidence="3 4" key="1">
    <citation type="journal article" date="2014" name="Nature">
        <title>The genome of the recently domesticated crop plant sugar beet (Beta vulgaris).</title>
        <authorList>
            <person name="Dohm J.C."/>
            <person name="Minoche A.E."/>
            <person name="Holtgrawe D."/>
            <person name="Capella-Gutierrez S."/>
            <person name="Zakrzewski F."/>
            <person name="Tafer H."/>
            <person name="Rupp O."/>
            <person name="Sorensen T.R."/>
            <person name="Stracke R."/>
            <person name="Reinhardt R."/>
            <person name="Goesmann A."/>
            <person name="Kraft T."/>
            <person name="Schulz B."/>
            <person name="Stadler P.F."/>
            <person name="Schmidt T."/>
            <person name="Gabaldon T."/>
            <person name="Lehrach H."/>
            <person name="Weisshaar B."/>
            <person name="Himmelbauer H."/>
        </authorList>
    </citation>
    <scope>NUCLEOTIDE SEQUENCE [LARGE SCALE GENOMIC DNA]</scope>
    <source>
        <tissue evidence="3">Taproot</tissue>
    </source>
</reference>
<dbReference type="OrthoDB" id="200415at2759"/>